<organism evidence="3 4">
    <name type="scientific">Cryptococcus depauperatus CBS 7841</name>
    <dbReference type="NCBI Taxonomy" id="1295531"/>
    <lineage>
        <taxon>Eukaryota</taxon>
        <taxon>Fungi</taxon>
        <taxon>Dikarya</taxon>
        <taxon>Basidiomycota</taxon>
        <taxon>Agaricomycotina</taxon>
        <taxon>Tremellomycetes</taxon>
        <taxon>Tremellales</taxon>
        <taxon>Cryptococcaceae</taxon>
        <taxon>Cryptococcus</taxon>
    </lineage>
</organism>
<dbReference type="KEGG" id="cdep:91086226"/>
<keyword evidence="2" id="KW-1133">Transmembrane helix</keyword>
<keyword evidence="2" id="KW-0812">Transmembrane</keyword>
<sequence length="662" mass="77516">MSQMSPSSTAETFEPYSILSRGNSSSSDHSSTNTTVSSTSWEDSLGSYQLPQYRAEKKRWHYIFTQRVSVCALDTLWPRRRSFLPLIGFTKRKSTQLALVVGILVFGVLLFGEFKRHEERRNLWDQEFKLQERGIRHAADRHVNLAAFRTDYQQKRRAEILERRQAIASGVEGMQYWTTQDEDDMRRQVAEKWPDWWGNPDVVGESPFDYRPVSLPSWKEKKRFLMLTDYVDYLERMNTHTYEIVDAALRHPHLIVDVWGPGWAGYDKSLPLSANVRKRAHRISQLEKSKAEFDERQKEKMQVRNKALKKGYQVSGEEEEIWVKPDWLSSVPMECSDVRFDVVLTISNIYRETDPHLDFLDCGALMVQQLGDCHSLRCTSEWYPQSNNITLSKYAFELPELFEYNKVKKMYPDWEMGLFGYSPDTGNEWDFYPIPWHEKTTDAKVFGFDGSFYPIRTTVTNFLRNLPTNQQPLISRHPHPGYTVTVPQEVRDNPLETYEQNHESYKTHIQLRSFFAKGMREAKVCVFDASLERKMIRKYAQAFLSGCVVASDLPTEQETAISKFIIPLKSTWNINQINSAIQYYIDRPELLQQMAIDAMVYARQYLTTTNKISHILEMADHYREGSRGYEFPYGFSIRCRAYWSDSNEYQLPWCQGSRGLEQ</sequence>
<dbReference type="EMBL" id="CP143785">
    <property type="protein sequence ID" value="WVN86840.1"/>
    <property type="molecule type" value="Genomic_DNA"/>
</dbReference>
<keyword evidence="4" id="KW-1185">Reference proteome</keyword>
<dbReference type="AlphaFoldDB" id="A0AAJ8JQV9"/>
<keyword evidence="2" id="KW-0472">Membrane</keyword>
<evidence type="ECO:0000313" key="4">
    <source>
        <dbReference type="Proteomes" id="UP000094043"/>
    </source>
</evidence>
<reference evidence="3" key="3">
    <citation type="submission" date="2024-01" db="EMBL/GenBank/DDBJ databases">
        <authorList>
            <person name="Coelho M.A."/>
            <person name="David-Palma M."/>
            <person name="Shea T."/>
            <person name="Sun S."/>
            <person name="Cuomo C.A."/>
            <person name="Heitman J."/>
        </authorList>
    </citation>
    <scope>NUCLEOTIDE SEQUENCE</scope>
    <source>
        <strain evidence="3">CBS 7841</strain>
    </source>
</reference>
<reference evidence="3" key="2">
    <citation type="journal article" date="2022" name="Elife">
        <title>Obligate sexual reproduction of a homothallic fungus closely related to the Cryptococcus pathogenic species complex.</title>
        <authorList>
            <person name="Passer A.R."/>
            <person name="Clancey S.A."/>
            <person name="Shea T."/>
            <person name="David-Palma M."/>
            <person name="Averette A.F."/>
            <person name="Boekhout T."/>
            <person name="Porcel B.M."/>
            <person name="Nowrousian M."/>
            <person name="Cuomo C.A."/>
            <person name="Sun S."/>
            <person name="Heitman J."/>
            <person name="Coelho M.A."/>
        </authorList>
    </citation>
    <scope>NUCLEOTIDE SEQUENCE</scope>
    <source>
        <strain evidence="3">CBS 7841</strain>
    </source>
</reference>
<gene>
    <name evidence="3" type="ORF">L203_102014</name>
</gene>
<dbReference type="Proteomes" id="UP000094043">
    <property type="component" value="Chromosome 2"/>
</dbReference>
<accession>A0AAJ8JQV9</accession>
<reference evidence="3" key="1">
    <citation type="submission" date="2016-06" db="EMBL/GenBank/DDBJ databases">
        <authorList>
            <person name="Cuomo C."/>
            <person name="Litvintseva A."/>
            <person name="Heitman J."/>
            <person name="Chen Y."/>
            <person name="Sun S."/>
            <person name="Springer D."/>
            <person name="Dromer F."/>
            <person name="Young S."/>
            <person name="Zeng Q."/>
            <person name="Chapman S."/>
            <person name="Gujja S."/>
            <person name="Saif S."/>
            <person name="Birren B."/>
        </authorList>
    </citation>
    <scope>NUCLEOTIDE SEQUENCE</scope>
    <source>
        <strain evidence="3">CBS 7841</strain>
    </source>
</reference>
<dbReference type="GeneID" id="91086226"/>
<evidence type="ECO:0000313" key="3">
    <source>
        <dbReference type="EMBL" id="WVN86840.1"/>
    </source>
</evidence>
<protein>
    <submittedName>
        <fullName evidence="3">Uncharacterized protein</fullName>
    </submittedName>
</protein>
<dbReference type="RefSeq" id="XP_066067540.1">
    <property type="nucleotide sequence ID" value="XM_066211443.1"/>
</dbReference>
<name>A0AAJ8JQV9_9TREE</name>
<evidence type="ECO:0000256" key="2">
    <source>
        <dbReference type="SAM" id="Phobius"/>
    </source>
</evidence>
<feature type="region of interest" description="Disordered" evidence="1">
    <location>
        <begin position="20"/>
        <end position="42"/>
    </location>
</feature>
<proteinExistence type="predicted"/>
<evidence type="ECO:0000256" key="1">
    <source>
        <dbReference type="SAM" id="MobiDB-lite"/>
    </source>
</evidence>
<feature type="compositionally biased region" description="Low complexity" evidence="1">
    <location>
        <begin position="24"/>
        <end position="40"/>
    </location>
</feature>
<feature type="transmembrane region" description="Helical" evidence="2">
    <location>
        <begin position="97"/>
        <end position="114"/>
    </location>
</feature>